<organism evidence="2 3">
    <name type="scientific">Scleroderma citrinum Foug A</name>
    <dbReference type="NCBI Taxonomy" id="1036808"/>
    <lineage>
        <taxon>Eukaryota</taxon>
        <taxon>Fungi</taxon>
        <taxon>Dikarya</taxon>
        <taxon>Basidiomycota</taxon>
        <taxon>Agaricomycotina</taxon>
        <taxon>Agaricomycetes</taxon>
        <taxon>Agaricomycetidae</taxon>
        <taxon>Boletales</taxon>
        <taxon>Sclerodermatineae</taxon>
        <taxon>Sclerodermataceae</taxon>
        <taxon>Scleroderma</taxon>
    </lineage>
</organism>
<feature type="chain" id="PRO_5002174946" evidence="1">
    <location>
        <begin position="22"/>
        <end position="90"/>
    </location>
</feature>
<dbReference type="AlphaFoldDB" id="A0A0C2ZJF5"/>
<dbReference type="EMBL" id="KN822196">
    <property type="protein sequence ID" value="KIM52877.1"/>
    <property type="molecule type" value="Genomic_DNA"/>
</dbReference>
<dbReference type="HOGENOM" id="CLU_2655530_0_0_1"/>
<reference evidence="3" key="2">
    <citation type="submission" date="2015-01" db="EMBL/GenBank/DDBJ databases">
        <title>Evolutionary Origins and Diversification of the Mycorrhizal Mutualists.</title>
        <authorList>
            <consortium name="DOE Joint Genome Institute"/>
            <consortium name="Mycorrhizal Genomics Consortium"/>
            <person name="Kohler A."/>
            <person name="Kuo A."/>
            <person name="Nagy L.G."/>
            <person name="Floudas D."/>
            <person name="Copeland A."/>
            <person name="Barry K.W."/>
            <person name="Cichocki N."/>
            <person name="Veneault-Fourrey C."/>
            <person name="LaButti K."/>
            <person name="Lindquist E.A."/>
            <person name="Lipzen A."/>
            <person name="Lundell T."/>
            <person name="Morin E."/>
            <person name="Murat C."/>
            <person name="Riley R."/>
            <person name="Ohm R."/>
            <person name="Sun H."/>
            <person name="Tunlid A."/>
            <person name="Henrissat B."/>
            <person name="Grigoriev I.V."/>
            <person name="Hibbett D.S."/>
            <person name="Martin F."/>
        </authorList>
    </citation>
    <scope>NUCLEOTIDE SEQUENCE [LARGE SCALE GENOMIC DNA]</scope>
    <source>
        <strain evidence="3">Foug A</strain>
    </source>
</reference>
<sequence length="90" mass="9679">MYAAKFTVFYVIAALAALASASPVPVAALDPVLAKTDLLAVSIPLLILSLATEPSFMQREPVPIAEAVAERAPLPEQENVEERICRWSCL</sequence>
<keyword evidence="1" id="KW-0732">Signal</keyword>
<dbReference type="Proteomes" id="UP000053989">
    <property type="component" value="Unassembled WGS sequence"/>
</dbReference>
<evidence type="ECO:0000256" key="1">
    <source>
        <dbReference type="SAM" id="SignalP"/>
    </source>
</evidence>
<protein>
    <submittedName>
        <fullName evidence="2">Uncharacterized protein</fullName>
    </submittedName>
</protein>
<reference evidence="2 3" key="1">
    <citation type="submission" date="2014-04" db="EMBL/GenBank/DDBJ databases">
        <authorList>
            <consortium name="DOE Joint Genome Institute"/>
            <person name="Kuo A."/>
            <person name="Kohler A."/>
            <person name="Nagy L.G."/>
            <person name="Floudas D."/>
            <person name="Copeland A."/>
            <person name="Barry K.W."/>
            <person name="Cichocki N."/>
            <person name="Veneault-Fourrey C."/>
            <person name="LaButti K."/>
            <person name="Lindquist E.A."/>
            <person name="Lipzen A."/>
            <person name="Lundell T."/>
            <person name="Morin E."/>
            <person name="Murat C."/>
            <person name="Sun H."/>
            <person name="Tunlid A."/>
            <person name="Henrissat B."/>
            <person name="Grigoriev I.V."/>
            <person name="Hibbett D.S."/>
            <person name="Martin F."/>
            <person name="Nordberg H.P."/>
            <person name="Cantor M.N."/>
            <person name="Hua S.X."/>
        </authorList>
    </citation>
    <scope>NUCLEOTIDE SEQUENCE [LARGE SCALE GENOMIC DNA]</scope>
    <source>
        <strain evidence="2 3">Foug A</strain>
    </source>
</reference>
<accession>A0A0C2ZJF5</accession>
<evidence type="ECO:0000313" key="2">
    <source>
        <dbReference type="EMBL" id="KIM52877.1"/>
    </source>
</evidence>
<name>A0A0C2ZJF5_9AGAM</name>
<evidence type="ECO:0000313" key="3">
    <source>
        <dbReference type="Proteomes" id="UP000053989"/>
    </source>
</evidence>
<keyword evidence="3" id="KW-1185">Reference proteome</keyword>
<proteinExistence type="predicted"/>
<dbReference type="InParanoid" id="A0A0C2ZJF5"/>
<feature type="signal peptide" evidence="1">
    <location>
        <begin position="1"/>
        <end position="21"/>
    </location>
</feature>
<dbReference type="OrthoDB" id="2691522at2759"/>
<gene>
    <name evidence="2" type="ORF">SCLCIDRAFT_140136</name>
</gene>